<feature type="coiled-coil region" evidence="1">
    <location>
        <begin position="254"/>
        <end position="488"/>
    </location>
</feature>
<keyword evidence="1" id="KW-0175">Coiled coil</keyword>
<evidence type="ECO:0000256" key="1">
    <source>
        <dbReference type="SAM" id="Coils"/>
    </source>
</evidence>
<accession>A0ABN0GXM6</accession>
<comment type="caution">
    <text evidence="3">The sequence shown here is derived from an EMBL/GenBank/DDBJ whole genome shotgun (WGS) entry which is preliminary data.</text>
</comment>
<protein>
    <submittedName>
        <fullName evidence="3">Mobilization protein</fullName>
    </submittedName>
</protein>
<feature type="region of interest" description="Disordered" evidence="2">
    <location>
        <begin position="585"/>
        <end position="611"/>
    </location>
</feature>
<evidence type="ECO:0000313" key="4">
    <source>
        <dbReference type="Proteomes" id="UP000004829"/>
    </source>
</evidence>
<dbReference type="EMBL" id="ALVD01000016">
    <property type="protein sequence ID" value="EJU06709.1"/>
    <property type="molecule type" value="Genomic_DNA"/>
</dbReference>
<dbReference type="Proteomes" id="UP000004829">
    <property type="component" value="Unassembled WGS sequence"/>
</dbReference>
<dbReference type="InterPro" id="IPR001668">
    <property type="entry name" value="Mob_Pre"/>
</dbReference>
<dbReference type="Gene3D" id="3.30.930.30">
    <property type="match status" value="1"/>
</dbReference>
<organism evidence="3 4">
    <name type="scientific">Fusobacterium hwasookii ChDC F128</name>
    <dbReference type="NCBI Taxonomy" id="1216362"/>
    <lineage>
        <taxon>Bacteria</taxon>
        <taxon>Fusobacteriati</taxon>
        <taxon>Fusobacteriota</taxon>
        <taxon>Fusobacteriia</taxon>
        <taxon>Fusobacteriales</taxon>
        <taxon>Fusobacteriaceae</taxon>
        <taxon>Fusobacterium</taxon>
    </lineage>
</organism>
<dbReference type="Pfam" id="PF01076">
    <property type="entry name" value="Mob_Pre"/>
    <property type="match status" value="1"/>
</dbReference>
<evidence type="ECO:0000313" key="3">
    <source>
        <dbReference type="EMBL" id="EJU06709.1"/>
    </source>
</evidence>
<proteinExistence type="predicted"/>
<name>A0ABN0GXM6_9FUSO</name>
<keyword evidence="4" id="KW-1185">Reference proteome</keyword>
<dbReference type="CDD" id="cd17242">
    <property type="entry name" value="MobM_relaxase"/>
    <property type="match status" value="1"/>
</dbReference>
<reference evidence="4" key="1">
    <citation type="journal article" date="2012" name="J. Bacteriol.">
        <title>Draft Genome Sequence of Fusobacterium nucleatum ChDC F128, Isolated from a Periodontitis Lesion.</title>
        <authorList>
            <person name="Park S.N."/>
            <person name="Kong S.W."/>
            <person name="Kim H.S."/>
            <person name="Park M.S."/>
            <person name="Lee J.W."/>
            <person name="Cho E."/>
            <person name="Lim Y.K."/>
            <person name="Choi M.H."/>
            <person name="Chang Y.H."/>
            <person name="Shin J.H."/>
            <person name="Park H.S."/>
            <person name="Choi S.H."/>
            <person name="Kook J.K."/>
        </authorList>
    </citation>
    <scope>NUCLEOTIDE SEQUENCE [LARGE SCALE GENOMIC DNA]</scope>
    <source>
        <strain evidence="4">ChDC F128</strain>
    </source>
</reference>
<gene>
    <name evidence="3" type="ORF">B437_11077</name>
</gene>
<sequence>MARDYITVSFVVGSNKHAINTKEKLKKINNHNHRNFKKSYNEDLDLTRSKDNIILVGSKDIAKDIEKLYKTEFDEAVYNYNSKQKRADRKIINYLDKVSEDNKKNVAIEMILQMGDKEDWQNVNLEDKKKMAEVFRKGLEVLESKGLKIGNAVIHLDEASPHCHIVAVPVAKGFKTGMEKQVSAKAVLEKKKLYELRKELDEKLIDEYNKTYDKNLIKREEKGIIDKHLDPMEYKEVKPILDELVKTVDKNIALAQVKENLSNKDKEIKELKEKINNRDEKILEYKTSVKNNNEDIEKAKEEAEKKEKEKEEAEAILLQKQKALEEARRNAVNIDNLIMEEKRKKQELTEKQQEIERFNKNYKEMEEKFEAEKEEIKKNIDEIIEKKTIEEAKLKEKEKELQELKNNGAKVDEFIRQEKEKTEKISNKEEVLKILDKRIEDLTKDIGERKEKIEEAEAEEQTIIKREKEIKEKRAERVLKAKEEMLDEAIEYLEDYSISIYDKDYYFRKVPIFKENYYDVDDEYDFISDITGYFKGIKNDLINYKEDYREILENIKDEILKGIRDFVNFVRKEHFQMEEIGEEVVTSKTKTSNEKEADEKKKEDEKDYYQY</sequence>
<feature type="compositionally biased region" description="Basic and acidic residues" evidence="2">
    <location>
        <begin position="591"/>
        <end position="611"/>
    </location>
</feature>
<dbReference type="RefSeq" id="WP_005919967.1">
    <property type="nucleotide sequence ID" value="NZ_ALVD01000016.1"/>
</dbReference>
<evidence type="ECO:0000256" key="2">
    <source>
        <dbReference type="SAM" id="MobiDB-lite"/>
    </source>
</evidence>